<name>A0A1G2QWM4_9BACT</name>
<comment type="caution">
    <text evidence="2">The sequence shown here is derived from an EMBL/GenBank/DDBJ whole genome shotgun (WGS) entry which is preliminary data.</text>
</comment>
<protein>
    <recommendedName>
        <fullName evidence="4">30S ribosomal protein S21</fullName>
    </recommendedName>
</protein>
<accession>A0A1G2QWM4</accession>
<evidence type="ECO:0000313" key="2">
    <source>
        <dbReference type="EMBL" id="OHA64976.1"/>
    </source>
</evidence>
<sequence length="78" mass="9325">MAFEINKQERETNQSLIRRFTKRLRESGILVGAKKGSFRTREKSKQTQRRGALRRLEKRVEYQRALKLGQTKPHEGRR</sequence>
<organism evidence="2 3">
    <name type="scientific">Candidatus Wildermuthbacteria bacterium RIFCSPHIGHO2_01_FULL_48_27b</name>
    <dbReference type="NCBI Taxonomy" id="1802447"/>
    <lineage>
        <taxon>Bacteria</taxon>
        <taxon>Candidatus Wildermuthiibacteriota</taxon>
    </lineage>
</organism>
<dbReference type="EMBL" id="MHTS01000004">
    <property type="protein sequence ID" value="OHA64976.1"/>
    <property type="molecule type" value="Genomic_DNA"/>
</dbReference>
<feature type="region of interest" description="Disordered" evidence="1">
    <location>
        <begin position="35"/>
        <end position="56"/>
    </location>
</feature>
<dbReference type="Proteomes" id="UP000178170">
    <property type="component" value="Unassembled WGS sequence"/>
</dbReference>
<evidence type="ECO:0000256" key="1">
    <source>
        <dbReference type="SAM" id="MobiDB-lite"/>
    </source>
</evidence>
<reference evidence="2 3" key="1">
    <citation type="journal article" date="2016" name="Nat. Commun.">
        <title>Thousands of microbial genomes shed light on interconnected biogeochemical processes in an aquifer system.</title>
        <authorList>
            <person name="Anantharaman K."/>
            <person name="Brown C.T."/>
            <person name="Hug L.A."/>
            <person name="Sharon I."/>
            <person name="Castelle C.J."/>
            <person name="Probst A.J."/>
            <person name="Thomas B.C."/>
            <person name="Singh A."/>
            <person name="Wilkins M.J."/>
            <person name="Karaoz U."/>
            <person name="Brodie E.L."/>
            <person name="Williams K.H."/>
            <person name="Hubbard S.S."/>
            <person name="Banfield J.F."/>
        </authorList>
    </citation>
    <scope>NUCLEOTIDE SEQUENCE [LARGE SCALE GENOMIC DNA]</scope>
</reference>
<evidence type="ECO:0000313" key="3">
    <source>
        <dbReference type="Proteomes" id="UP000178170"/>
    </source>
</evidence>
<evidence type="ECO:0008006" key="4">
    <source>
        <dbReference type="Google" id="ProtNLM"/>
    </source>
</evidence>
<proteinExistence type="predicted"/>
<dbReference type="AlphaFoldDB" id="A0A1G2QWM4"/>
<gene>
    <name evidence="2" type="ORF">A2843_00555</name>
</gene>